<feature type="transmembrane region" description="Helical" evidence="1">
    <location>
        <begin position="199"/>
        <end position="224"/>
    </location>
</feature>
<keyword evidence="1" id="KW-0472">Membrane</keyword>
<gene>
    <name evidence="2" type="ORF">BV898_04703</name>
</gene>
<dbReference type="EMBL" id="MTYJ01000023">
    <property type="protein sequence ID" value="OQV21499.1"/>
    <property type="molecule type" value="Genomic_DNA"/>
</dbReference>
<evidence type="ECO:0008006" key="4">
    <source>
        <dbReference type="Google" id="ProtNLM"/>
    </source>
</evidence>
<sequence>MIPTTTLHVALDPSVIDETFQQEALHLMCRRLRFECSIKLVNWSWGSGLGFPGLYDAIFQNVTERNVSFVVGLSHLAVTPERIAMASLINSGFDLDFIIVVDEKDLVPVSGETFFATLFGRIANGSSWAIMSAVFGIFVLLIVIAHLMTIRSDHSRDGFKAAQHFAGLLHRLWQATFDLFAVTIGQEQIFFHRLSGRSVVFIFTLWFLWATIALAVVGGLLPYLQTVTTTMLPFTSLGTLLKSNYTLIGGALEAKVLNESSDPLSQQLAREMIVLPQAEVDGENVSVLQLYKLHHPDSATALMTQNGFETQGFFKVPGCPSTISAIHQY</sequence>
<organism evidence="2 3">
    <name type="scientific">Hypsibius exemplaris</name>
    <name type="common">Freshwater tardigrade</name>
    <dbReference type="NCBI Taxonomy" id="2072580"/>
    <lineage>
        <taxon>Eukaryota</taxon>
        <taxon>Metazoa</taxon>
        <taxon>Ecdysozoa</taxon>
        <taxon>Tardigrada</taxon>
        <taxon>Eutardigrada</taxon>
        <taxon>Parachela</taxon>
        <taxon>Hypsibioidea</taxon>
        <taxon>Hypsibiidae</taxon>
        <taxon>Hypsibius</taxon>
    </lineage>
</organism>
<name>A0A1W0X1Z1_HYPEX</name>
<proteinExistence type="predicted"/>
<keyword evidence="1" id="KW-0812">Transmembrane</keyword>
<evidence type="ECO:0000313" key="3">
    <source>
        <dbReference type="Proteomes" id="UP000192578"/>
    </source>
</evidence>
<reference evidence="3" key="1">
    <citation type="submission" date="2017-01" db="EMBL/GenBank/DDBJ databases">
        <title>Comparative genomics of anhydrobiosis in the tardigrade Hypsibius dujardini.</title>
        <authorList>
            <person name="Yoshida Y."/>
            <person name="Koutsovoulos G."/>
            <person name="Laetsch D."/>
            <person name="Stevens L."/>
            <person name="Kumar S."/>
            <person name="Horikawa D."/>
            <person name="Ishino K."/>
            <person name="Komine S."/>
            <person name="Tomita M."/>
            <person name="Blaxter M."/>
            <person name="Arakawa K."/>
        </authorList>
    </citation>
    <scope>NUCLEOTIDE SEQUENCE [LARGE SCALE GENOMIC DNA]</scope>
    <source>
        <strain evidence="3">Z151</strain>
    </source>
</reference>
<accession>A0A1W0X1Z1</accession>
<keyword evidence="1" id="KW-1133">Transmembrane helix</keyword>
<evidence type="ECO:0000256" key="1">
    <source>
        <dbReference type="SAM" id="Phobius"/>
    </source>
</evidence>
<dbReference type="Proteomes" id="UP000192578">
    <property type="component" value="Unassembled WGS sequence"/>
</dbReference>
<evidence type="ECO:0000313" key="2">
    <source>
        <dbReference type="EMBL" id="OQV21499.1"/>
    </source>
</evidence>
<dbReference type="AlphaFoldDB" id="A0A1W0X1Z1"/>
<comment type="caution">
    <text evidence="2">The sequence shown here is derived from an EMBL/GenBank/DDBJ whole genome shotgun (WGS) entry which is preliminary data.</text>
</comment>
<keyword evidence="3" id="KW-1185">Reference proteome</keyword>
<feature type="transmembrane region" description="Helical" evidence="1">
    <location>
        <begin position="128"/>
        <end position="150"/>
    </location>
</feature>
<protein>
    <recommendedName>
        <fullName evidence="4">Ionotropic glutamate receptor C-terminal domain-containing protein</fullName>
    </recommendedName>
</protein>